<keyword evidence="2" id="KW-1185">Reference proteome</keyword>
<dbReference type="InterPro" id="IPR021927">
    <property type="entry name" value="DUF3540"/>
</dbReference>
<dbReference type="Pfam" id="PF12059">
    <property type="entry name" value="DUF3540"/>
    <property type="match status" value="1"/>
</dbReference>
<dbReference type="AlphaFoldDB" id="A0A017STB8"/>
<gene>
    <name evidence="1" type="ORF">CAP_1082</name>
</gene>
<name>A0A017STB8_9BACT</name>
<dbReference type="eggNOG" id="ENOG502Z8GU">
    <property type="taxonomic scope" value="Bacteria"/>
</dbReference>
<proteinExistence type="predicted"/>
<accession>A0A017STB8</accession>
<dbReference type="OrthoDB" id="5432037at2"/>
<dbReference type="Proteomes" id="UP000019678">
    <property type="component" value="Unassembled WGS sequence"/>
</dbReference>
<evidence type="ECO:0008006" key="3">
    <source>
        <dbReference type="Google" id="ProtNLM"/>
    </source>
</evidence>
<reference evidence="1 2" key="1">
    <citation type="submission" date="2013-05" db="EMBL/GenBank/DDBJ databases">
        <title>Genome assembly of Chondromyces apiculatus DSM 436.</title>
        <authorList>
            <person name="Sharma G."/>
            <person name="Khatri I."/>
            <person name="Kaur C."/>
            <person name="Mayilraj S."/>
            <person name="Subramanian S."/>
        </authorList>
    </citation>
    <scope>NUCLEOTIDE SEQUENCE [LARGE SCALE GENOMIC DNA]</scope>
    <source>
        <strain evidence="1 2">DSM 436</strain>
    </source>
</reference>
<evidence type="ECO:0000313" key="2">
    <source>
        <dbReference type="Proteomes" id="UP000019678"/>
    </source>
</evidence>
<protein>
    <recommendedName>
        <fullName evidence="3">DUF3540 domain-containing protein</fullName>
    </recommendedName>
</protein>
<dbReference type="RefSeq" id="WP_052376887.1">
    <property type="nucleotide sequence ID" value="NZ_ASRX01000123.1"/>
</dbReference>
<organism evidence="1 2">
    <name type="scientific">Chondromyces apiculatus DSM 436</name>
    <dbReference type="NCBI Taxonomy" id="1192034"/>
    <lineage>
        <taxon>Bacteria</taxon>
        <taxon>Pseudomonadati</taxon>
        <taxon>Myxococcota</taxon>
        <taxon>Polyangia</taxon>
        <taxon>Polyangiales</taxon>
        <taxon>Polyangiaceae</taxon>
        <taxon>Chondromyces</taxon>
    </lineage>
</organism>
<comment type="caution">
    <text evidence="1">The sequence shown here is derived from an EMBL/GenBank/DDBJ whole genome shotgun (WGS) entry which is preliminary data.</text>
</comment>
<dbReference type="STRING" id="1192034.CAP_1082"/>
<sequence length="214" mass="22900">MDSVARKLEVRSVHQEYAEVVSAGEVFELQVSTGAVVARRAASCLLVPQVGDRVLVAMEARGDAYVLAVLDRRDEGKATLEVAGEVVLRATEKLTLAASQGVDVVGGAAVRLAAASVEVTSFQTRLTSHALEVVGEAVGAELGRVKLLAKSVDGMMERLSQRVKRSFRHVEEMDQVKARHLDYSAEQVAHFRGETAVVSAADLVKVNGEQIHVG</sequence>
<dbReference type="EMBL" id="ASRX01000123">
    <property type="protein sequence ID" value="EYF00209.1"/>
    <property type="molecule type" value="Genomic_DNA"/>
</dbReference>
<evidence type="ECO:0000313" key="1">
    <source>
        <dbReference type="EMBL" id="EYF00209.1"/>
    </source>
</evidence>